<evidence type="ECO:0000256" key="1">
    <source>
        <dbReference type="ARBA" id="ARBA00004141"/>
    </source>
</evidence>
<dbReference type="Gene3D" id="1.20.1250.20">
    <property type="entry name" value="MFS general substrate transporter like domains"/>
    <property type="match status" value="1"/>
</dbReference>
<dbReference type="AlphaFoldDB" id="A0A261RZE0"/>
<dbReference type="InterPro" id="IPR036259">
    <property type="entry name" value="MFS_trans_sf"/>
</dbReference>
<feature type="transmembrane region" description="Helical" evidence="6">
    <location>
        <begin position="38"/>
        <end position="59"/>
    </location>
</feature>
<dbReference type="PANTHER" id="PTHR12778:SF10">
    <property type="entry name" value="MAJOR FACILITATOR SUPERFAMILY DOMAIN-CONTAINING PROTEIN 3"/>
    <property type="match status" value="1"/>
</dbReference>
<dbReference type="Pfam" id="PF07690">
    <property type="entry name" value="MFS_1"/>
    <property type="match status" value="1"/>
</dbReference>
<feature type="transmembrane region" description="Helical" evidence="6">
    <location>
        <begin position="240"/>
        <end position="262"/>
    </location>
</feature>
<feature type="transmembrane region" description="Helical" evidence="6">
    <location>
        <begin position="96"/>
        <end position="120"/>
    </location>
</feature>
<keyword evidence="8" id="KW-1185">Reference proteome</keyword>
<dbReference type="OrthoDB" id="9787815at2"/>
<dbReference type="GO" id="GO:0016020">
    <property type="term" value="C:membrane"/>
    <property type="evidence" value="ECO:0007669"/>
    <property type="project" value="UniProtKB-SubCell"/>
</dbReference>
<evidence type="ECO:0000256" key="4">
    <source>
        <dbReference type="ARBA" id="ARBA00022989"/>
    </source>
</evidence>
<feature type="transmembrane region" description="Helical" evidence="6">
    <location>
        <begin position="361"/>
        <end position="382"/>
    </location>
</feature>
<keyword evidence="3 6" id="KW-0812">Transmembrane</keyword>
<reference evidence="8" key="1">
    <citation type="submission" date="2017-05" db="EMBL/GenBank/DDBJ databases">
        <title>Complete and WGS of Bordetella genogroups.</title>
        <authorList>
            <person name="Spilker T."/>
            <person name="Lipuma J."/>
        </authorList>
    </citation>
    <scope>NUCLEOTIDE SEQUENCE [LARGE SCALE GENOMIC DNA]</scope>
    <source>
        <strain evidence="8">AU16122</strain>
    </source>
</reference>
<dbReference type="EMBL" id="NEVM01000005">
    <property type="protein sequence ID" value="OZI30464.1"/>
    <property type="molecule type" value="Genomic_DNA"/>
</dbReference>
<evidence type="ECO:0000256" key="2">
    <source>
        <dbReference type="ARBA" id="ARBA00022448"/>
    </source>
</evidence>
<protein>
    <recommendedName>
        <fullName evidence="9">MFS transporter</fullName>
    </recommendedName>
</protein>
<evidence type="ECO:0008006" key="9">
    <source>
        <dbReference type="Google" id="ProtNLM"/>
    </source>
</evidence>
<dbReference type="Proteomes" id="UP000216020">
    <property type="component" value="Unassembled WGS sequence"/>
</dbReference>
<feature type="transmembrane region" description="Helical" evidence="6">
    <location>
        <begin position="300"/>
        <end position="325"/>
    </location>
</feature>
<feature type="transmembrane region" description="Helical" evidence="6">
    <location>
        <begin position="208"/>
        <end position="234"/>
    </location>
</feature>
<accession>A0A261RZE0</accession>
<evidence type="ECO:0000256" key="3">
    <source>
        <dbReference type="ARBA" id="ARBA00022692"/>
    </source>
</evidence>
<dbReference type="InterPro" id="IPR011701">
    <property type="entry name" value="MFS"/>
</dbReference>
<keyword evidence="2" id="KW-0813">Transport</keyword>
<dbReference type="PANTHER" id="PTHR12778">
    <property type="entry name" value="SOLUTE CARRIER FAMILY 33 ACETYL-COA TRANSPORTER -RELATED"/>
    <property type="match status" value="1"/>
</dbReference>
<feature type="transmembrane region" description="Helical" evidence="6">
    <location>
        <begin position="274"/>
        <end position="294"/>
    </location>
</feature>
<feature type="transmembrane region" description="Helical" evidence="6">
    <location>
        <begin position="337"/>
        <end position="355"/>
    </location>
</feature>
<name>A0A261RZE0_9BORD</name>
<dbReference type="InterPro" id="IPR004752">
    <property type="entry name" value="AmpG_permease/AT-1"/>
</dbReference>
<sequence length="394" mass="40962">MRYAVLALLSGQQYLAVSFLYAAVPAWLRANGASLAVIGWFGVVFAAFTLNVLWAPLVDRRQLLRLGLRRGWILCMQLAASLALAAMAALSPRDHVLALLGCSILLAAVAATQRIATLGYATETLAPSERGYGAAAMGWGMSLGNAVGGLAGLLSLQAHGWPATLYSAALLMAVLAASVFLMKEPARMAVPAAGLPAMLRATMRRPGLWRAVALTCPASFGVAIAFSMAAPWLVDLGFELGQAGLAMALATLIAFSTVGPLWGWTMRRVEQRRAVLLGALMLAPALLALALLHAQLPPRAFGLCAVLAVFCALAVQSVSFNAYFYSLARPGEAATDVTLLTAVMSLAAMAGFATSGYVAQAWGYTSTLLCAALGYACTALLARAPRRGASTGAA</sequence>
<organism evidence="7 8">
    <name type="scientific">Bordetella genomosp. 10</name>
    <dbReference type="NCBI Taxonomy" id="1416804"/>
    <lineage>
        <taxon>Bacteria</taxon>
        <taxon>Pseudomonadati</taxon>
        <taxon>Pseudomonadota</taxon>
        <taxon>Betaproteobacteria</taxon>
        <taxon>Burkholderiales</taxon>
        <taxon>Alcaligenaceae</taxon>
        <taxon>Bordetella</taxon>
    </lineage>
</organism>
<gene>
    <name evidence="7" type="ORF">CAL29_20780</name>
</gene>
<evidence type="ECO:0000256" key="5">
    <source>
        <dbReference type="ARBA" id="ARBA00023136"/>
    </source>
</evidence>
<comment type="subcellular location">
    <subcellularLocation>
        <location evidence="1">Membrane</location>
        <topology evidence="1">Multi-pass membrane protein</topology>
    </subcellularLocation>
</comment>
<dbReference type="SUPFAM" id="SSF103473">
    <property type="entry name" value="MFS general substrate transporter"/>
    <property type="match status" value="1"/>
</dbReference>
<evidence type="ECO:0000256" key="6">
    <source>
        <dbReference type="SAM" id="Phobius"/>
    </source>
</evidence>
<feature type="transmembrane region" description="Helical" evidence="6">
    <location>
        <begin position="132"/>
        <end position="154"/>
    </location>
</feature>
<feature type="transmembrane region" description="Helical" evidence="6">
    <location>
        <begin position="160"/>
        <end position="181"/>
    </location>
</feature>
<keyword evidence="5 6" id="KW-0472">Membrane</keyword>
<comment type="caution">
    <text evidence="7">The sequence shown here is derived from an EMBL/GenBank/DDBJ whole genome shotgun (WGS) entry which is preliminary data.</text>
</comment>
<proteinExistence type="predicted"/>
<dbReference type="RefSeq" id="WP_094854888.1">
    <property type="nucleotide sequence ID" value="NZ_NEVM01000005.1"/>
</dbReference>
<dbReference type="GO" id="GO:0022857">
    <property type="term" value="F:transmembrane transporter activity"/>
    <property type="evidence" value="ECO:0007669"/>
    <property type="project" value="InterPro"/>
</dbReference>
<feature type="transmembrane region" description="Helical" evidence="6">
    <location>
        <begin position="71"/>
        <end position="90"/>
    </location>
</feature>
<evidence type="ECO:0000313" key="8">
    <source>
        <dbReference type="Proteomes" id="UP000216020"/>
    </source>
</evidence>
<keyword evidence="4 6" id="KW-1133">Transmembrane helix</keyword>
<evidence type="ECO:0000313" key="7">
    <source>
        <dbReference type="EMBL" id="OZI30464.1"/>
    </source>
</evidence>